<protein>
    <recommendedName>
        <fullName evidence="10">YicC family protein</fullName>
    </recommendedName>
</protein>
<dbReference type="InterPro" id="IPR013551">
    <property type="entry name" value="YicC-like_C"/>
</dbReference>
<evidence type="ECO:0000256" key="5">
    <source>
        <dbReference type="ARBA" id="ARBA00035648"/>
    </source>
</evidence>
<dbReference type="Pfam" id="PF08340">
    <property type="entry name" value="YicC-like_C"/>
    <property type="match status" value="1"/>
</dbReference>
<dbReference type="Proteomes" id="UP001161064">
    <property type="component" value="Unassembled WGS sequence"/>
</dbReference>
<dbReference type="NCBIfam" id="TIGR00255">
    <property type="entry name" value="YicC/YloC family endoribonuclease"/>
    <property type="match status" value="1"/>
</dbReference>
<dbReference type="Pfam" id="PF03755">
    <property type="entry name" value="YicC-like_N"/>
    <property type="match status" value="1"/>
</dbReference>
<name>A0ABQ4PW80_9PROT</name>
<comment type="similarity">
    <text evidence="5">Belongs to the YicC/YloC family.</text>
</comment>
<dbReference type="InterPro" id="IPR013527">
    <property type="entry name" value="YicC-like_N"/>
</dbReference>
<organism evidence="8 9">
    <name type="scientific">Candidatus Phycosocius spiralis</name>
    <dbReference type="NCBI Taxonomy" id="2815099"/>
    <lineage>
        <taxon>Bacteria</taxon>
        <taxon>Pseudomonadati</taxon>
        <taxon>Pseudomonadota</taxon>
        <taxon>Alphaproteobacteria</taxon>
        <taxon>Caulobacterales</taxon>
        <taxon>Caulobacterales incertae sedis</taxon>
        <taxon>Candidatus Phycosocius</taxon>
    </lineage>
</organism>
<evidence type="ECO:0000313" key="8">
    <source>
        <dbReference type="EMBL" id="GIU67258.1"/>
    </source>
</evidence>
<comment type="cofactor">
    <cofactor evidence="1">
        <name>a divalent metal cation</name>
        <dbReference type="ChEBI" id="CHEBI:60240"/>
    </cofactor>
</comment>
<dbReference type="EMBL" id="BPFZ01000008">
    <property type="protein sequence ID" value="GIU67258.1"/>
    <property type="molecule type" value="Genomic_DNA"/>
</dbReference>
<comment type="caution">
    <text evidence="8">The sequence shown here is derived from an EMBL/GenBank/DDBJ whole genome shotgun (WGS) entry which is preliminary data.</text>
</comment>
<reference evidence="8" key="2">
    <citation type="journal article" date="2023" name="ISME Commun">
        <title>Characterization of a bloom-associated alphaproteobacterial lineage, 'Candidatus Phycosocius': insights into freshwater algal-bacterial interactions.</title>
        <authorList>
            <person name="Tanabe Y."/>
            <person name="Yamaguchi H."/>
            <person name="Yoshida M."/>
            <person name="Kai A."/>
            <person name="Okazaki Y."/>
        </authorList>
    </citation>
    <scope>NUCLEOTIDE SEQUENCE</scope>
    <source>
        <strain evidence="8">BOTRYCO-1</strain>
    </source>
</reference>
<evidence type="ECO:0000256" key="4">
    <source>
        <dbReference type="ARBA" id="ARBA00022801"/>
    </source>
</evidence>
<keyword evidence="2" id="KW-0540">Nuclease</keyword>
<evidence type="ECO:0000256" key="3">
    <source>
        <dbReference type="ARBA" id="ARBA00022759"/>
    </source>
</evidence>
<keyword evidence="9" id="KW-1185">Reference proteome</keyword>
<keyword evidence="4" id="KW-0378">Hydrolase</keyword>
<sequence>MVRPPSLLSMTGFGRAEGQVGDMTWVWEARSVNGRNLDIKHKLPPGHDGFEPRIREACTKRFKRGSLQVSLSVKRNTVNQNPSVRINLDMIDFYLAEGSALIAAGQVLPPRLDGLLHLRGVLEAADTCEAVEVKASRDAAILEGLEAALDQLLAERQREGDGLFDVFTQNFSRIDELIRQADTAAEAQVLAIRDRVHKRAVELLGEVPFDPQRLAQEAAALALKSDVREELDRLAAHLTSARTLLNHGGDIGRKLDFLAQEFHRESNTLTTKAATIALTNIGLELKALVDQLKEQAANVE</sequence>
<evidence type="ECO:0000259" key="6">
    <source>
        <dbReference type="Pfam" id="PF03755"/>
    </source>
</evidence>
<evidence type="ECO:0000256" key="1">
    <source>
        <dbReference type="ARBA" id="ARBA00001968"/>
    </source>
</evidence>
<evidence type="ECO:0000259" key="7">
    <source>
        <dbReference type="Pfam" id="PF08340"/>
    </source>
</evidence>
<gene>
    <name evidence="8" type="ORF">PsB1_1412</name>
</gene>
<keyword evidence="3" id="KW-0255">Endonuclease</keyword>
<dbReference type="PANTHER" id="PTHR30636">
    <property type="entry name" value="UPF0701 PROTEIN YICC"/>
    <property type="match status" value="1"/>
</dbReference>
<evidence type="ECO:0008006" key="10">
    <source>
        <dbReference type="Google" id="ProtNLM"/>
    </source>
</evidence>
<accession>A0ABQ4PW80</accession>
<dbReference type="InterPro" id="IPR005229">
    <property type="entry name" value="YicC/YloC-like"/>
</dbReference>
<evidence type="ECO:0000256" key="2">
    <source>
        <dbReference type="ARBA" id="ARBA00022722"/>
    </source>
</evidence>
<reference evidence="8" key="1">
    <citation type="submission" date="2021-05" db="EMBL/GenBank/DDBJ databases">
        <authorList>
            <person name="Tanabe Y."/>
        </authorList>
    </citation>
    <scope>NUCLEOTIDE SEQUENCE</scope>
    <source>
        <strain evidence="8">BOTRYCO-1</strain>
    </source>
</reference>
<dbReference type="PANTHER" id="PTHR30636:SF3">
    <property type="entry name" value="UPF0701 PROTEIN YICC"/>
    <property type="match status" value="1"/>
</dbReference>
<feature type="domain" description="Endoribonuclease YicC-like N-terminal" evidence="6">
    <location>
        <begin position="8"/>
        <end position="163"/>
    </location>
</feature>
<evidence type="ECO:0000313" key="9">
    <source>
        <dbReference type="Proteomes" id="UP001161064"/>
    </source>
</evidence>
<proteinExistence type="inferred from homology"/>
<feature type="domain" description="Endoribonuclease YicC-like C-terminal" evidence="7">
    <location>
        <begin position="185"/>
        <end position="300"/>
    </location>
</feature>